<comment type="caution">
    <text evidence="2">The sequence shown here is derived from an EMBL/GenBank/DDBJ whole genome shotgun (WGS) entry which is preliminary data.</text>
</comment>
<dbReference type="Proteomes" id="UP000014629">
    <property type="component" value="Unassembled WGS sequence"/>
</dbReference>
<keyword evidence="3" id="KW-1185">Reference proteome</keyword>
<protein>
    <submittedName>
        <fullName evidence="2">Uncharacterized protein</fullName>
    </submittedName>
</protein>
<accession>S4ATV5</accession>
<feature type="region of interest" description="Disordered" evidence="1">
    <location>
        <begin position="1"/>
        <end position="42"/>
    </location>
</feature>
<evidence type="ECO:0000313" key="2">
    <source>
        <dbReference type="EMBL" id="EPH44847.1"/>
    </source>
</evidence>
<dbReference type="AlphaFoldDB" id="S4ATV5"/>
<dbReference type="PATRIC" id="fig|1286094.4.peg.2010"/>
<name>S4ATV5_9ACTN</name>
<evidence type="ECO:0000313" key="3">
    <source>
        <dbReference type="Proteomes" id="UP000014629"/>
    </source>
</evidence>
<proteinExistence type="predicted"/>
<dbReference type="EMBL" id="AOPZ01000073">
    <property type="protein sequence ID" value="EPH44847.1"/>
    <property type="molecule type" value="Genomic_DNA"/>
</dbReference>
<evidence type="ECO:0000256" key="1">
    <source>
        <dbReference type="SAM" id="MobiDB-lite"/>
    </source>
</evidence>
<reference evidence="2 3" key="1">
    <citation type="submission" date="2013-02" db="EMBL/GenBank/DDBJ databases">
        <title>Draft Genome Sequence of Streptomyces aurantiacus, Which Produces Setomimycin.</title>
        <authorList>
            <person name="Gruening B.A."/>
            <person name="Praeg A."/>
            <person name="Erxleben A."/>
            <person name="Guenther S."/>
            <person name="Mueller M."/>
        </authorList>
    </citation>
    <scope>NUCLEOTIDE SEQUENCE [LARGE SCALE GENOMIC DNA]</scope>
    <source>
        <strain evidence="2 3">JA 4570</strain>
    </source>
</reference>
<gene>
    <name evidence="2" type="ORF">STRAU_2032</name>
</gene>
<sequence length="42" mass="5217">MPTGTGYGQSMRRYRSTRRRATCERCERRERRKPRERSGRRE</sequence>
<organism evidence="2 3">
    <name type="scientific">Streptomyces aurantiacus JA 4570</name>
    <dbReference type="NCBI Taxonomy" id="1286094"/>
    <lineage>
        <taxon>Bacteria</taxon>
        <taxon>Bacillati</taxon>
        <taxon>Actinomycetota</taxon>
        <taxon>Actinomycetes</taxon>
        <taxon>Kitasatosporales</taxon>
        <taxon>Streptomycetaceae</taxon>
        <taxon>Streptomyces</taxon>
        <taxon>Streptomyces aurantiacus group</taxon>
    </lineage>
</organism>